<feature type="transmembrane region" description="Helical" evidence="8">
    <location>
        <begin position="12"/>
        <end position="37"/>
    </location>
</feature>
<evidence type="ECO:0000256" key="3">
    <source>
        <dbReference type="ARBA" id="ARBA00008691"/>
    </source>
</evidence>
<dbReference type="AlphaFoldDB" id="A0A3P8Q5W8"/>
<evidence type="ECO:0000313" key="10">
    <source>
        <dbReference type="Proteomes" id="UP000265100"/>
    </source>
</evidence>
<dbReference type="InterPro" id="IPR019372">
    <property type="entry name" value="LHFPL"/>
</dbReference>
<dbReference type="Bgee" id="ENSACLG00000016835">
    <property type="expression patterns" value="Expressed in muscle tissue and 6 other cell types or tissues"/>
</dbReference>
<dbReference type="Pfam" id="PF10242">
    <property type="entry name" value="L_HMGIC_fpl"/>
    <property type="match status" value="1"/>
</dbReference>
<evidence type="ECO:0000256" key="8">
    <source>
        <dbReference type="SAM" id="Phobius"/>
    </source>
</evidence>
<dbReference type="OMA" id="WVTADHF"/>
<dbReference type="InterPro" id="IPR015664">
    <property type="entry name" value="P53_induced"/>
</dbReference>
<evidence type="ECO:0000256" key="6">
    <source>
        <dbReference type="ARBA" id="ARBA00022989"/>
    </source>
</evidence>
<evidence type="ECO:0000256" key="5">
    <source>
        <dbReference type="ARBA" id="ARBA00022949"/>
    </source>
</evidence>
<dbReference type="GO" id="GO:0016020">
    <property type="term" value="C:membrane"/>
    <property type="evidence" value="ECO:0007669"/>
    <property type="project" value="UniProtKB-SubCell"/>
</dbReference>
<dbReference type="PANTHER" id="PTHR14399:SF12">
    <property type="entry name" value="TRANSMEMBRANE PROTEIN 47"/>
    <property type="match status" value="1"/>
</dbReference>
<reference evidence="9 10" key="1">
    <citation type="submission" date="2018-05" db="EMBL/GenBank/DDBJ databases">
        <authorList>
            <person name="Datahose"/>
        </authorList>
    </citation>
    <scope>NUCLEOTIDE SEQUENCE</scope>
</reference>
<evidence type="ECO:0008006" key="11">
    <source>
        <dbReference type="Google" id="ProtNLM"/>
    </source>
</evidence>
<evidence type="ECO:0000313" key="9">
    <source>
        <dbReference type="Ensembl" id="ENSACLP00000024738.2"/>
    </source>
</evidence>
<organism evidence="9 10">
    <name type="scientific">Astatotilapia calliptera</name>
    <name type="common">Eastern happy</name>
    <name type="synonym">Chromis callipterus</name>
    <dbReference type="NCBI Taxonomy" id="8154"/>
    <lineage>
        <taxon>Eukaryota</taxon>
        <taxon>Metazoa</taxon>
        <taxon>Chordata</taxon>
        <taxon>Craniata</taxon>
        <taxon>Vertebrata</taxon>
        <taxon>Euteleostomi</taxon>
        <taxon>Actinopterygii</taxon>
        <taxon>Neopterygii</taxon>
        <taxon>Teleostei</taxon>
        <taxon>Neoteleostei</taxon>
        <taxon>Acanthomorphata</taxon>
        <taxon>Ovalentaria</taxon>
        <taxon>Cichlomorphae</taxon>
        <taxon>Cichliformes</taxon>
        <taxon>Cichlidae</taxon>
        <taxon>African cichlids</taxon>
        <taxon>Pseudocrenilabrinae</taxon>
        <taxon>Haplochromini</taxon>
        <taxon>Astatotilapia</taxon>
    </lineage>
</organism>
<evidence type="ECO:0000256" key="4">
    <source>
        <dbReference type="ARBA" id="ARBA00022692"/>
    </source>
</evidence>
<feature type="transmembrane region" description="Helical" evidence="8">
    <location>
        <begin position="74"/>
        <end position="100"/>
    </location>
</feature>
<dbReference type="OrthoDB" id="8655982at2759"/>
<keyword evidence="5" id="KW-0965">Cell junction</keyword>
<proteinExistence type="inferred from homology"/>
<dbReference type="GO" id="GO:0098609">
    <property type="term" value="P:cell-cell adhesion"/>
    <property type="evidence" value="ECO:0007669"/>
    <property type="project" value="TreeGrafter"/>
</dbReference>
<name>A0A3P8Q5W8_ASTCA</name>
<accession>A0A3P8Q5W8</accession>
<sequence>MSVNEVYVFRPFKLIALLCVFLALCLDVVALLSPAWVTAEHFSLSLWESCSQSVARHPTDEPQWSCFSTLTSDWQIATLVLLGVGAATTLVAFLVAVISLCRGTQRQHYRTVAIFLFTAGLCSGSLPDQVHRWNGPADLSRVQLGLWARLGGHHLHAGWRNPLLPADGHIRGCNVLNFVSPLCSAGNT</sequence>
<evidence type="ECO:0000256" key="2">
    <source>
        <dbReference type="ARBA" id="ARBA00004282"/>
    </source>
</evidence>
<reference evidence="9" key="3">
    <citation type="submission" date="2025-08" db="UniProtKB">
        <authorList>
            <consortium name="Ensembl"/>
        </authorList>
    </citation>
    <scope>IDENTIFICATION</scope>
</reference>
<comment type="subcellular location">
    <subcellularLocation>
        <location evidence="2">Cell junction</location>
    </subcellularLocation>
    <subcellularLocation>
        <location evidence="1">Membrane</location>
        <topology evidence="1">Multi-pass membrane protein</topology>
    </subcellularLocation>
</comment>
<evidence type="ECO:0000256" key="1">
    <source>
        <dbReference type="ARBA" id="ARBA00004141"/>
    </source>
</evidence>
<keyword evidence="4 8" id="KW-0812">Transmembrane</keyword>
<dbReference type="Gene3D" id="1.20.140.150">
    <property type="match status" value="1"/>
</dbReference>
<dbReference type="PANTHER" id="PTHR14399">
    <property type="entry name" value="P53-INDUCED PROTEIN RELATED"/>
    <property type="match status" value="1"/>
</dbReference>
<keyword evidence="7 8" id="KW-0472">Membrane</keyword>
<reference evidence="9" key="4">
    <citation type="submission" date="2025-09" db="UniProtKB">
        <authorList>
            <consortium name="Ensembl"/>
        </authorList>
    </citation>
    <scope>IDENTIFICATION</scope>
</reference>
<reference evidence="10" key="2">
    <citation type="submission" date="2023-03" db="EMBL/GenBank/DDBJ databases">
        <authorList>
            <consortium name="Wellcome Sanger Institute Data Sharing"/>
        </authorList>
    </citation>
    <scope>NUCLEOTIDE SEQUENCE [LARGE SCALE GENOMIC DNA]</scope>
</reference>
<protein>
    <recommendedName>
        <fullName evidence="11">Transmembrane protein 47</fullName>
    </recommendedName>
</protein>
<dbReference type="GeneTree" id="ENSGT00530000063484"/>
<comment type="similarity">
    <text evidence="3">Belongs to the TMEM47 family.</text>
</comment>
<keyword evidence="6 8" id="KW-1133">Transmembrane helix</keyword>
<dbReference type="GO" id="GO:0005911">
    <property type="term" value="C:cell-cell junction"/>
    <property type="evidence" value="ECO:0007669"/>
    <property type="project" value="TreeGrafter"/>
</dbReference>
<keyword evidence="10" id="KW-1185">Reference proteome</keyword>
<dbReference type="Proteomes" id="UP000265100">
    <property type="component" value="Chromosome 10"/>
</dbReference>
<dbReference type="Ensembl" id="ENSACLT00000025332.2">
    <property type="protein sequence ID" value="ENSACLP00000024738.2"/>
    <property type="gene ID" value="ENSACLG00000016835.2"/>
</dbReference>
<evidence type="ECO:0000256" key="7">
    <source>
        <dbReference type="ARBA" id="ARBA00023136"/>
    </source>
</evidence>